<gene>
    <name evidence="1" type="ORF">ACH5RR_000602</name>
</gene>
<organism evidence="1 2">
    <name type="scientific">Cinchona calisaya</name>
    <dbReference type="NCBI Taxonomy" id="153742"/>
    <lineage>
        <taxon>Eukaryota</taxon>
        <taxon>Viridiplantae</taxon>
        <taxon>Streptophyta</taxon>
        <taxon>Embryophyta</taxon>
        <taxon>Tracheophyta</taxon>
        <taxon>Spermatophyta</taxon>
        <taxon>Magnoliopsida</taxon>
        <taxon>eudicotyledons</taxon>
        <taxon>Gunneridae</taxon>
        <taxon>Pentapetalae</taxon>
        <taxon>asterids</taxon>
        <taxon>lamiids</taxon>
        <taxon>Gentianales</taxon>
        <taxon>Rubiaceae</taxon>
        <taxon>Cinchonoideae</taxon>
        <taxon>Cinchoneae</taxon>
        <taxon>Cinchona</taxon>
    </lineage>
</organism>
<name>A0ABD3B1D9_9GENT</name>
<accession>A0ABD3B1D9</accession>
<keyword evidence="2" id="KW-1185">Reference proteome</keyword>
<protein>
    <submittedName>
        <fullName evidence="1">Uncharacterized protein</fullName>
    </submittedName>
</protein>
<evidence type="ECO:0000313" key="1">
    <source>
        <dbReference type="EMBL" id="KAL3537236.1"/>
    </source>
</evidence>
<comment type="caution">
    <text evidence="1">The sequence shown here is derived from an EMBL/GenBank/DDBJ whole genome shotgun (WGS) entry which is preliminary data.</text>
</comment>
<proteinExistence type="predicted"/>
<dbReference type="AlphaFoldDB" id="A0ABD3B1D9"/>
<dbReference type="Proteomes" id="UP001630127">
    <property type="component" value="Unassembled WGS sequence"/>
</dbReference>
<sequence length="246" mass="27799">MQCSGWYYYDVLIVPSAIPLKESGYLVMAGPRCHRSMKQPTNTKSFASTIPLENDHASNTGVSSTIVEASENVLLENDTNTGVSSTWWRHLKMLKMFQEKSIRNSKNRACLTTLPKSGYVSLLAYQYEEGCGNIDYCKGEFTDKNGNWVDEEHEDKYKKMKFELEQAIETGVPMNVAAICAKHLGTTSGYIRATKKFDETGVDLAVVKKKLNRQHNMIDWMKDIVIEKFGMTLSTLCSDDEFDDGK</sequence>
<reference evidence="1 2" key="1">
    <citation type="submission" date="2024-11" db="EMBL/GenBank/DDBJ databases">
        <title>A near-complete genome assembly of Cinchona calisaya.</title>
        <authorList>
            <person name="Lian D.C."/>
            <person name="Zhao X.W."/>
            <person name="Wei L."/>
        </authorList>
    </citation>
    <scope>NUCLEOTIDE SEQUENCE [LARGE SCALE GENOMIC DNA]</scope>
    <source>
        <tissue evidence="1">Nenye</tissue>
    </source>
</reference>
<dbReference type="EMBL" id="JBJUIK010000001">
    <property type="protein sequence ID" value="KAL3537236.1"/>
    <property type="molecule type" value="Genomic_DNA"/>
</dbReference>
<evidence type="ECO:0000313" key="2">
    <source>
        <dbReference type="Proteomes" id="UP001630127"/>
    </source>
</evidence>